<name>H2C342_9CREN</name>
<comment type="function">
    <text evidence="3 11">Endonuclease that specifically degrades the RNA of RNA-DNA hybrids.</text>
</comment>
<evidence type="ECO:0000256" key="3">
    <source>
        <dbReference type="ARBA" id="ARBA00004065"/>
    </source>
</evidence>
<comment type="cofactor">
    <cofactor evidence="2">
        <name>Mg(2+)</name>
        <dbReference type="ChEBI" id="CHEBI:18420"/>
    </cofactor>
</comment>
<evidence type="ECO:0000256" key="7">
    <source>
        <dbReference type="ARBA" id="ARBA00022723"/>
    </source>
</evidence>
<dbReference type="STRING" id="671065.MetMK1DRAFT_00011660"/>
<dbReference type="SUPFAM" id="SSF53098">
    <property type="entry name" value="Ribonuclease H-like"/>
    <property type="match status" value="1"/>
</dbReference>
<dbReference type="Pfam" id="PF01351">
    <property type="entry name" value="RNase_HII"/>
    <property type="match status" value="1"/>
</dbReference>
<dbReference type="Gene3D" id="1.10.10.460">
    <property type="entry name" value="Ribonuclease hii. Domain 2"/>
    <property type="match status" value="1"/>
</dbReference>
<dbReference type="GO" id="GO:0032299">
    <property type="term" value="C:ribonuclease H2 complex"/>
    <property type="evidence" value="ECO:0007669"/>
    <property type="project" value="TreeGrafter"/>
</dbReference>
<organism evidence="13 14">
    <name type="scientific">Metallosphaera yellowstonensis MK1</name>
    <dbReference type="NCBI Taxonomy" id="671065"/>
    <lineage>
        <taxon>Archaea</taxon>
        <taxon>Thermoproteota</taxon>
        <taxon>Thermoprotei</taxon>
        <taxon>Sulfolobales</taxon>
        <taxon>Sulfolobaceae</taxon>
        <taxon>Metallosphaera</taxon>
    </lineage>
</organism>
<dbReference type="InterPro" id="IPR036397">
    <property type="entry name" value="RNaseH_sf"/>
</dbReference>
<evidence type="ECO:0000256" key="8">
    <source>
        <dbReference type="ARBA" id="ARBA00022759"/>
    </source>
</evidence>
<dbReference type="EMBL" id="JH597761">
    <property type="protein sequence ID" value="EHP70663.1"/>
    <property type="molecule type" value="Genomic_DNA"/>
</dbReference>
<comment type="subcellular location">
    <subcellularLocation>
        <location evidence="4">Cytoplasm</location>
    </subcellularLocation>
</comment>
<dbReference type="EC" id="3.1.26.4" evidence="11"/>
<evidence type="ECO:0000256" key="5">
    <source>
        <dbReference type="ARBA" id="ARBA00022490"/>
    </source>
</evidence>
<dbReference type="InterPro" id="IPR023160">
    <property type="entry name" value="RNase_HII_hlx-loop-hlx_cap_dom"/>
</dbReference>
<evidence type="ECO:0000256" key="11">
    <source>
        <dbReference type="RuleBase" id="RU003515"/>
    </source>
</evidence>
<dbReference type="InterPro" id="IPR012337">
    <property type="entry name" value="RNaseH-like_sf"/>
</dbReference>
<dbReference type="GO" id="GO:0005737">
    <property type="term" value="C:cytoplasm"/>
    <property type="evidence" value="ECO:0007669"/>
    <property type="project" value="UniProtKB-SubCell"/>
</dbReference>
<dbReference type="PANTHER" id="PTHR10954:SF23">
    <property type="entry name" value="RIBONUCLEASE"/>
    <property type="match status" value="1"/>
</dbReference>
<evidence type="ECO:0000256" key="10">
    <source>
        <dbReference type="PROSITE-ProRule" id="PRU01319"/>
    </source>
</evidence>
<accession>H2C342</accession>
<reference evidence="13 14" key="1">
    <citation type="submission" date="2012-01" db="EMBL/GenBank/DDBJ databases">
        <title>Improved High-Quality Draft sequence of Metallosphaera yellowstonensis MK1.</title>
        <authorList>
            <consortium name="US DOE Joint Genome Institute"/>
            <person name="Lucas S."/>
            <person name="Han J."/>
            <person name="Cheng J.-F."/>
            <person name="Goodwin L."/>
            <person name="Pitluck S."/>
            <person name="Peters L."/>
            <person name="Teshima H."/>
            <person name="Detter J.C."/>
            <person name="Han C."/>
            <person name="Tapia R."/>
            <person name="Land M."/>
            <person name="Hauser L."/>
            <person name="Kyrpides N."/>
            <person name="Kozubal M."/>
            <person name="Macur R.E."/>
            <person name="Jay Z."/>
            <person name="Inskeep W."/>
            <person name="Woyke T."/>
        </authorList>
    </citation>
    <scope>NUCLEOTIDE SEQUENCE [LARGE SCALE GENOMIC DNA]</scope>
    <source>
        <strain evidence="13 14">MK1</strain>
    </source>
</reference>
<keyword evidence="5" id="KW-0963">Cytoplasm</keyword>
<protein>
    <recommendedName>
        <fullName evidence="11">Ribonuclease</fullName>
        <ecNumber evidence="11">3.1.26.4</ecNumber>
    </recommendedName>
</protein>
<evidence type="ECO:0000256" key="6">
    <source>
        <dbReference type="ARBA" id="ARBA00022722"/>
    </source>
</evidence>
<gene>
    <name evidence="13" type="ORF">MetMK1DRAFT_00011660</name>
</gene>
<feature type="domain" description="RNase H type-2" evidence="12">
    <location>
        <begin position="1"/>
        <end position="204"/>
    </location>
</feature>
<dbReference type="HOGENOM" id="CLU_036532_0_4_2"/>
<dbReference type="InterPro" id="IPR004649">
    <property type="entry name" value="RNase_H2_suA"/>
</dbReference>
<dbReference type="Gene3D" id="3.30.420.10">
    <property type="entry name" value="Ribonuclease H-like superfamily/Ribonuclease H"/>
    <property type="match status" value="1"/>
</dbReference>
<feature type="binding site" evidence="10">
    <location>
        <position position="6"/>
    </location>
    <ligand>
        <name>a divalent metal cation</name>
        <dbReference type="ChEBI" id="CHEBI:60240"/>
    </ligand>
</feature>
<feature type="binding site" evidence="10">
    <location>
        <position position="7"/>
    </location>
    <ligand>
        <name>a divalent metal cation</name>
        <dbReference type="ChEBI" id="CHEBI:60240"/>
    </ligand>
</feature>
<dbReference type="OrthoDB" id="33866at2157"/>
<comment type="cofactor">
    <cofactor evidence="10">
        <name>Mn(2+)</name>
        <dbReference type="ChEBI" id="CHEBI:29035"/>
    </cofactor>
    <cofactor evidence="10">
        <name>Mg(2+)</name>
        <dbReference type="ChEBI" id="CHEBI:18420"/>
    </cofactor>
    <text evidence="10">Manganese or magnesium. Binds 1 divalent metal ion per monomer in the absence of substrate. May bind a second metal ion after substrate binding.</text>
</comment>
<comment type="similarity">
    <text evidence="11">Belongs to the RNase HII family.</text>
</comment>
<dbReference type="RefSeq" id="WP_009071451.1">
    <property type="nucleotide sequence ID" value="NZ_JH597761.1"/>
</dbReference>
<dbReference type="PANTHER" id="PTHR10954">
    <property type="entry name" value="RIBONUCLEASE H2 SUBUNIT A"/>
    <property type="match status" value="1"/>
</dbReference>
<dbReference type="Proteomes" id="UP000003980">
    <property type="component" value="Unassembled WGS sequence"/>
</dbReference>
<evidence type="ECO:0000313" key="14">
    <source>
        <dbReference type="Proteomes" id="UP000003980"/>
    </source>
</evidence>
<dbReference type="InterPro" id="IPR001352">
    <property type="entry name" value="RNase_HII/HIII"/>
</dbReference>
<evidence type="ECO:0000256" key="2">
    <source>
        <dbReference type="ARBA" id="ARBA00001946"/>
    </source>
</evidence>
<keyword evidence="14" id="KW-1185">Reference proteome</keyword>
<keyword evidence="9 10" id="KW-0378">Hydrolase</keyword>
<feature type="binding site" evidence="10">
    <location>
        <position position="103"/>
    </location>
    <ligand>
        <name>a divalent metal cation</name>
        <dbReference type="ChEBI" id="CHEBI:60240"/>
    </ligand>
</feature>
<dbReference type="GO" id="GO:0046872">
    <property type="term" value="F:metal ion binding"/>
    <property type="evidence" value="ECO:0007669"/>
    <property type="project" value="UniProtKB-KW"/>
</dbReference>
<dbReference type="GO" id="GO:0004523">
    <property type="term" value="F:RNA-DNA hybrid ribonuclease activity"/>
    <property type="evidence" value="ECO:0007669"/>
    <property type="project" value="UniProtKB-UniRule"/>
</dbReference>
<proteinExistence type="inferred from homology"/>
<dbReference type="CDD" id="cd07180">
    <property type="entry name" value="RNase_HII_archaea_like"/>
    <property type="match status" value="1"/>
</dbReference>
<evidence type="ECO:0000256" key="4">
    <source>
        <dbReference type="ARBA" id="ARBA00004496"/>
    </source>
</evidence>
<evidence type="ECO:0000259" key="12">
    <source>
        <dbReference type="PROSITE" id="PS51975"/>
    </source>
</evidence>
<comment type="catalytic activity">
    <reaction evidence="1 10 11">
        <text>Endonucleolytic cleavage to 5'-phosphomonoester.</text>
        <dbReference type="EC" id="3.1.26.4"/>
    </reaction>
</comment>
<dbReference type="InterPro" id="IPR024567">
    <property type="entry name" value="RNase_HII/HIII_dom"/>
</dbReference>
<keyword evidence="8 10" id="KW-0255">Endonuclease</keyword>
<dbReference type="eggNOG" id="arCOG04121">
    <property type="taxonomic scope" value="Archaea"/>
</dbReference>
<dbReference type="NCBIfam" id="TIGR00729">
    <property type="entry name" value="ribonuclease HII"/>
    <property type="match status" value="1"/>
</dbReference>
<dbReference type="GO" id="GO:0043137">
    <property type="term" value="P:DNA replication, removal of RNA primer"/>
    <property type="evidence" value="ECO:0007669"/>
    <property type="project" value="TreeGrafter"/>
</dbReference>
<sequence length="212" mass="23858">MRLGIDEAGRGCLIGPMVVAGVVLSEKGMGRLRAVGVKDSKKLTRKRREELFHLILEESEAVAIAKALPDEIDTNNLNELTYRKVLEVMRALSAFPIDTVTVDRVGKEVEVIEEIYRLGLRPNVVYHADENFLEASAASIVAKVVRDRIVLELREQYGDFGSGYPSDPKTRKWVERLAKEGKPPPTIIRRTWKLLQKSAPQYYLEKVVSLGN</sequence>
<dbReference type="AlphaFoldDB" id="H2C342"/>
<keyword evidence="6 10" id="KW-0540">Nuclease</keyword>
<dbReference type="GO" id="GO:0006298">
    <property type="term" value="P:mismatch repair"/>
    <property type="evidence" value="ECO:0007669"/>
    <property type="project" value="TreeGrafter"/>
</dbReference>
<dbReference type="GO" id="GO:0003723">
    <property type="term" value="F:RNA binding"/>
    <property type="evidence" value="ECO:0007669"/>
    <property type="project" value="UniProtKB-UniRule"/>
</dbReference>
<dbReference type="PROSITE" id="PS51975">
    <property type="entry name" value="RNASE_H_2"/>
    <property type="match status" value="1"/>
</dbReference>
<evidence type="ECO:0000256" key="1">
    <source>
        <dbReference type="ARBA" id="ARBA00000077"/>
    </source>
</evidence>
<keyword evidence="7 10" id="KW-0479">Metal-binding</keyword>
<evidence type="ECO:0000313" key="13">
    <source>
        <dbReference type="EMBL" id="EHP70663.1"/>
    </source>
</evidence>
<evidence type="ECO:0000256" key="9">
    <source>
        <dbReference type="ARBA" id="ARBA00022801"/>
    </source>
</evidence>